<protein>
    <submittedName>
        <fullName evidence="1">Uncharacterized protein</fullName>
    </submittedName>
</protein>
<reference evidence="1" key="2">
    <citation type="submission" date="2020-11" db="EMBL/GenBank/DDBJ databases">
        <authorList>
            <consortium name="DOE Joint Genome Institute"/>
            <person name="Kuo A."/>
            <person name="Miyauchi S."/>
            <person name="Kiss E."/>
            <person name="Drula E."/>
            <person name="Kohler A."/>
            <person name="Sanchez-Garcia M."/>
            <person name="Andreopoulos B."/>
            <person name="Barry K.W."/>
            <person name="Bonito G."/>
            <person name="Buee M."/>
            <person name="Carver A."/>
            <person name="Chen C."/>
            <person name="Cichocki N."/>
            <person name="Clum A."/>
            <person name="Culley D."/>
            <person name="Crous P.W."/>
            <person name="Fauchery L."/>
            <person name="Girlanda M."/>
            <person name="Hayes R."/>
            <person name="Keri Z."/>
            <person name="Labutti K."/>
            <person name="Lipzen A."/>
            <person name="Lombard V."/>
            <person name="Magnuson J."/>
            <person name="Maillard F."/>
            <person name="Morin E."/>
            <person name="Murat C."/>
            <person name="Nolan M."/>
            <person name="Ohm R."/>
            <person name="Pangilinan J."/>
            <person name="Pereira M."/>
            <person name="Perotto S."/>
            <person name="Peter M."/>
            <person name="Riley R."/>
            <person name="Sitrit Y."/>
            <person name="Stielow B."/>
            <person name="Szollosi G."/>
            <person name="Zifcakova L."/>
            <person name="Stursova M."/>
            <person name="Spatafora J.W."/>
            <person name="Tedersoo L."/>
            <person name="Vaario L.-M."/>
            <person name="Yamada A."/>
            <person name="Yan M."/>
            <person name="Wang P."/>
            <person name="Xu J."/>
            <person name="Bruns T."/>
            <person name="Baldrian P."/>
            <person name="Vilgalys R."/>
            <person name="Henrissat B."/>
            <person name="Grigoriev I.V."/>
            <person name="Hibbett D."/>
            <person name="Nagy L.G."/>
            <person name="Martin F.M."/>
        </authorList>
    </citation>
    <scope>NUCLEOTIDE SEQUENCE</scope>
    <source>
        <strain evidence="1">UH-Tt-Lm1</strain>
    </source>
</reference>
<evidence type="ECO:0000313" key="2">
    <source>
        <dbReference type="Proteomes" id="UP000736335"/>
    </source>
</evidence>
<dbReference type="EMBL" id="WIUZ02000007">
    <property type="protein sequence ID" value="KAF9785500.1"/>
    <property type="molecule type" value="Genomic_DNA"/>
</dbReference>
<reference evidence="1" key="1">
    <citation type="journal article" date="2020" name="Nat. Commun.">
        <title>Large-scale genome sequencing of mycorrhizal fungi provides insights into the early evolution of symbiotic traits.</title>
        <authorList>
            <person name="Miyauchi S."/>
            <person name="Kiss E."/>
            <person name="Kuo A."/>
            <person name="Drula E."/>
            <person name="Kohler A."/>
            <person name="Sanchez-Garcia M."/>
            <person name="Morin E."/>
            <person name="Andreopoulos B."/>
            <person name="Barry K.W."/>
            <person name="Bonito G."/>
            <person name="Buee M."/>
            <person name="Carver A."/>
            <person name="Chen C."/>
            <person name="Cichocki N."/>
            <person name="Clum A."/>
            <person name="Culley D."/>
            <person name="Crous P.W."/>
            <person name="Fauchery L."/>
            <person name="Girlanda M."/>
            <person name="Hayes R.D."/>
            <person name="Keri Z."/>
            <person name="LaButti K."/>
            <person name="Lipzen A."/>
            <person name="Lombard V."/>
            <person name="Magnuson J."/>
            <person name="Maillard F."/>
            <person name="Murat C."/>
            <person name="Nolan M."/>
            <person name="Ohm R.A."/>
            <person name="Pangilinan J."/>
            <person name="Pereira M.F."/>
            <person name="Perotto S."/>
            <person name="Peter M."/>
            <person name="Pfister S."/>
            <person name="Riley R."/>
            <person name="Sitrit Y."/>
            <person name="Stielow J.B."/>
            <person name="Szollosi G."/>
            <person name="Zifcakova L."/>
            <person name="Stursova M."/>
            <person name="Spatafora J.W."/>
            <person name="Tedersoo L."/>
            <person name="Vaario L.M."/>
            <person name="Yamada A."/>
            <person name="Yan M."/>
            <person name="Wang P."/>
            <person name="Xu J."/>
            <person name="Bruns T."/>
            <person name="Baldrian P."/>
            <person name="Vilgalys R."/>
            <person name="Dunand C."/>
            <person name="Henrissat B."/>
            <person name="Grigoriev I.V."/>
            <person name="Hibbett D."/>
            <person name="Nagy L.G."/>
            <person name="Martin F.M."/>
        </authorList>
    </citation>
    <scope>NUCLEOTIDE SEQUENCE</scope>
    <source>
        <strain evidence="1">UH-Tt-Lm1</strain>
    </source>
</reference>
<gene>
    <name evidence="1" type="ORF">BJ322DRAFT_1063504</name>
</gene>
<dbReference type="AlphaFoldDB" id="A0A9P6L749"/>
<comment type="caution">
    <text evidence="1">The sequence shown here is derived from an EMBL/GenBank/DDBJ whole genome shotgun (WGS) entry which is preliminary data.</text>
</comment>
<sequence>MSPWWNLGKENVARASYSVPAVSPSHKGALVNPVFKLPRESLNRDVRTQIIAVQGMCIENPIPQRVSLACCVDPGCHLSFWFASDKPGSLPRGVTGAHCVSHRNRRVTDHLYQGSDSFPPLATTTSFTTVQPVTTAELAVQHCPKPQRKKGREGAISVLKVAIDALNLAKEVSSATPAKAVFGTAAQAVQFCP</sequence>
<organism evidence="1 2">
    <name type="scientific">Thelephora terrestris</name>
    <dbReference type="NCBI Taxonomy" id="56493"/>
    <lineage>
        <taxon>Eukaryota</taxon>
        <taxon>Fungi</taxon>
        <taxon>Dikarya</taxon>
        <taxon>Basidiomycota</taxon>
        <taxon>Agaricomycotina</taxon>
        <taxon>Agaricomycetes</taxon>
        <taxon>Thelephorales</taxon>
        <taxon>Thelephoraceae</taxon>
        <taxon>Thelephora</taxon>
    </lineage>
</organism>
<evidence type="ECO:0000313" key="1">
    <source>
        <dbReference type="EMBL" id="KAF9785500.1"/>
    </source>
</evidence>
<name>A0A9P6L749_9AGAM</name>
<accession>A0A9P6L749</accession>
<keyword evidence="2" id="KW-1185">Reference proteome</keyword>
<dbReference type="Proteomes" id="UP000736335">
    <property type="component" value="Unassembled WGS sequence"/>
</dbReference>
<proteinExistence type="predicted"/>